<comment type="caution">
    <text evidence="3">The sequence shown here is derived from an EMBL/GenBank/DDBJ whole genome shotgun (WGS) entry which is preliminary data.</text>
</comment>
<dbReference type="SUPFAM" id="SSF54106">
    <property type="entry name" value="LysM domain"/>
    <property type="match status" value="1"/>
</dbReference>
<feature type="transmembrane region" description="Helical" evidence="1">
    <location>
        <begin position="124"/>
        <end position="145"/>
    </location>
</feature>
<dbReference type="Pfam" id="PF01476">
    <property type="entry name" value="LysM"/>
    <property type="match status" value="1"/>
</dbReference>
<protein>
    <recommendedName>
        <fullName evidence="2">LysM domain-containing protein</fullName>
    </recommendedName>
</protein>
<dbReference type="InterPro" id="IPR018392">
    <property type="entry name" value="LysM"/>
</dbReference>
<evidence type="ECO:0000256" key="1">
    <source>
        <dbReference type="SAM" id="Phobius"/>
    </source>
</evidence>
<dbReference type="EMBL" id="MFHI01000034">
    <property type="protein sequence ID" value="OGF77847.1"/>
    <property type="molecule type" value="Genomic_DNA"/>
</dbReference>
<feature type="domain" description="LysM" evidence="2">
    <location>
        <begin position="37"/>
        <end position="85"/>
    </location>
</feature>
<dbReference type="Proteomes" id="UP000178425">
    <property type="component" value="Unassembled WGS sequence"/>
</dbReference>
<organism evidence="3 4">
    <name type="scientific">Candidatus Giovannonibacteria bacterium RIFCSPHIGHO2_02_43_13</name>
    <dbReference type="NCBI Taxonomy" id="1798330"/>
    <lineage>
        <taxon>Bacteria</taxon>
        <taxon>Candidatus Giovannoniibacteriota</taxon>
    </lineage>
</organism>
<evidence type="ECO:0000259" key="2">
    <source>
        <dbReference type="PROSITE" id="PS51782"/>
    </source>
</evidence>
<dbReference type="Gene3D" id="3.10.350.10">
    <property type="entry name" value="LysM domain"/>
    <property type="match status" value="1"/>
</dbReference>
<dbReference type="InterPro" id="IPR036779">
    <property type="entry name" value="LysM_dom_sf"/>
</dbReference>
<keyword evidence="1" id="KW-1133">Transmembrane helix</keyword>
<dbReference type="CDD" id="cd00118">
    <property type="entry name" value="LysM"/>
    <property type="match status" value="1"/>
</dbReference>
<keyword evidence="1" id="KW-0812">Transmembrane</keyword>
<name>A0A1F5WQI2_9BACT</name>
<accession>A0A1F5WQI2</accession>
<reference evidence="3 4" key="1">
    <citation type="journal article" date="2016" name="Nat. Commun.">
        <title>Thousands of microbial genomes shed light on interconnected biogeochemical processes in an aquifer system.</title>
        <authorList>
            <person name="Anantharaman K."/>
            <person name="Brown C.T."/>
            <person name="Hug L.A."/>
            <person name="Sharon I."/>
            <person name="Castelle C.J."/>
            <person name="Probst A.J."/>
            <person name="Thomas B.C."/>
            <person name="Singh A."/>
            <person name="Wilkins M.J."/>
            <person name="Karaoz U."/>
            <person name="Brodie E.L."/>
            <person name="Williams K.H."/>
            <person name="Hubbard S.S."/>
            <person name="Banfield J.F."/>
        </authorList>
    </citation>
    <scope>NUCLEOTIDE SEQUENCE [LARGE SCALE GENOMIC DNA]</scope>
</reference>
<dbReference type="AlphaFoldDB" id="A0A1F5WQI2"/>
<sequence length="308" mass="34871">MKKIILAVLVVLGFVISVGYNDASFAEERGQVILRTFKYNIQRGDNLPRIAKRFDTTKERLLWANEGSRCIKNENLILRGCKITIPDIVSVKEALRVLNEESRKAIAVKQKNAELTKANSKKSFLLGGVGIIAGFLFIGLLVIMIRTAAFKDGMEKDLEEKDVALKEKETALKGLELWRDGAVNQINNLKTKLSLKTEELSLQEGSCDEIKRLKTENDSLVLKLNECMTELDRTRIERGALYVELATAAYMPRFKTRSGQYIMFDTVKVRCKFKDCNTEVSPQNALSHYFQQHGKTKESELKETVDNA</sequence>
<evidence type="ECO:0000313" key="4">
    <source>
        <dbReference type="Proteomes" id="UP000178425"/>
    </source>
</evidence>
<proteinExistence type="predicted"/>
<evidence type="ECO:0000313" key="3">
    <source>
        <dbReference type="EMBL" id="OGF77847.1"/>
    </source>
</evidence>
<gene>
    <name evidence="3" type="ORF">A2W54_03530</name>
</gene>
<dbReference type="PROSITE" id="PS51782">
    <property type="entry name" value="LYSM"/>
    <property type="match status" value="1"/>
</dbReference>
<keyword evidence="1" id="KW-0472">Membrane</keyword>